<evidence type="ECO:0000313" key="4">
    <source>
        <dbReference type="Proteomes" id="UP000032582"/>
    </source>
</evidence>
<feature type="domain" description="ABC toxin N-terminal" evidence="2">
    <location>
        <begin position="169"/>
        <end position="284"/>
    </location>
</feature>
<evidence type="ECO:0000259" key="1">
    <source>
        <dbReference type="Pfam" id="PF18413"/>
    </source>
</evidence>
<dbReference type="InterPro" id="IPR046839">
    <property type="entry name" value="ABC_toxin_N"/>
</dbReference>
<comment type="caution">
    <text evidence="3">The sequence shown here is derived from an EMBL/GenBank/DDBJ whole genome shotgun (WGS) entry which is preliminary data.</text>
</comment>
<dbReference type="PATRIC" id="fig|582.24.peg.4060"/>
<dbReference type="EMBL" id="JZSH01000149">
    <property type="protein sequence ID" value="KJF77406.1"/>
    <property type="molecule type" value="Genomic_DNA"/>
</dbReference>
<dbReference type="Pfam" id="PF18413">
    <property type="entry name" value="Neuraminidase"/>
    <property type="match status" value="1"/>
</dbReference>
<gene>
    <name evidence="3" type="ORF">UA45_12895</name>
</gene>
<dbReference type="InterPro" id="IPR041079">
    <property type="entry name" value="Neuraminidase-like"/>
</dbReference>
<evidence type="ECO:0000313" key="3">
    <source>
        <dbReference type="EMBL" id="KJF77406.1"/>
    </source>
</evidence>
<dbReference type="Proteomes" id="UP000032582">
    <property type="component" value="Unassembled WGS sequence"/>
</dbReference>
<evidence type="ECO:0000259" key="2">
    <source>
        <dbReference type="Pfam" id="PF20220"/>
    </source>
</evidence>
<reference evidence="3 4" key="1">
    <citation type="submission" date="2015-02" db="EMBL/GenBank/DDBJ databases">
        <title>Whole genome shotgun sequencing of cultured foodborne pathogen.</title>
        <authorList>
            <person name="Timme R."/>
            <person name="Allard M.W."/>
            <person name="Strain E."/>
            <person name="Evans P.S."/>
            <person name="Brown E."/>
        </authorList>
    </citation>
    <scope>NUCLEOTIDE SEQUENCE [LARGE SCALE GENOMIC DNA]</scope>
    <source>
        <strain evidence="3 4">GCSL-TSO-24</strain>
    </source>
</reference>
<proteinExistence type="predicted"/>
<protein>
    <submittedName>
        <fullName evidence="3">Uncharacterized protein</fullName>
    </submittedName>
</protein>
<feature type="domain" description="Neuraminidase-like" evidence="1">
    <location>
        <begin position="315"/>
        <end position="426"/>
    </location>
</feature>
<accession>A0A0D8L8E9</accession>
<sequence>MAAMINMIAIDDSLLSLWVEKPASLDESLDILKYGFSTIKMMADANAVIKITGERSDLVISELKDGKLSYKIIADVFSQDEKIVQQALKYLDGAENIKGYHSLVNVKSVIDLFTETGISPDDFTALFRNETKDKKYDHYNSLSKIAESTLEQDKVTDLKGTINKLRSLSLCSLYISDKLKDSRCKNDNAEVYKYLLIDTEISEEIKTTRIAEAIAGIQLYVNNCLNNIEKEVQNSVRTRSFFRNWEEYNRRYSTWTALSMLVYYPENYIDPVIRTGKTTMMDNLQQLISQEGIKKEAIDEAFCSYLTEFEKVANLNVISAYHDNIDVRKGKTYFIGHSVFSKNDYYIRSVNHEGVDEKGDDITMPSLAWSGWEKIDCGLNPYGDIIRPVIFNGKLYIFWLEFTTIKIQKELGDKDSNAEKEKSKTEMKVIFFSP</sequence>
<organism evidence="3 4">
    <name type="scientific">Morganella morganii</name>
    <name type="common">Proteus morganii</name>
    <dbReference type="NCBI Taxonomy" id="582"/>
    <lineage>
        <taxon>Bacteria</taxon>
        <taxon>Pseudomonadati</taxon>
        <taxon>Pseudomonadota</taxon>
        <taxon>Gammaproteobacteria</taxon>
        <taxon>Enterobacterales</taxon>
        <taxon>Morganellaceae</taxon>
        <taxon>Morganella</taxon>
    </lineage>
</organism>
<name>A0A0D8L8E9_MORMO</name>
<dbReference type="Pfam" id="PF20220">
    <property type="entry name" value="ABC_toxin_N"/>
    <property type="match status" value="1"/>
</dbReference>
<dbReference type="AlphaFoldDB" id="A0A0D8L8E9"/>